<name>A0A1G7Z2S8_PSEOR</name>
<gene>
    <name evidence="2" type="ORF">SAMN05216377_1189</name>
</gene>
<sequence length="205" mass="22416">MTDAIAGLAREVDGLRRVVQPLHGRVEDLAQLVARLSDSVARRSSSPAPSWLLAPADQTEVGTLLDDLVVWLGAVYLRYGDSTQGFPDCWCWHPDVVEELLWLMHAWSAAYQGDGASVALAGDWHERLRPGVVRRIHKYAGLCSGDNHRARPGWTQVDSAPPEVPNADAVAGIARWWGTDRDGEAPEPAPSKEPSAIRRTLNGRS</sequence>
<proteinExistence type="predicted"/>
<reference evidence="2 3" key="1">
    <citation type="submission" date="2016-10" db="EMBL/GenBank/DDBJ databases">
        <authorList>
            <person name="de Groot N.N."/>
        </authorList>
    </citation>
    <scope>NUCLEOTIDE SEQUENCE [LARGE SCALE GENOMIC DNA]</scope>
    <source>
        <strain evidence="2 3">CGMCC 4.3143</strain>
    </source>
</reference>
<dbReference type="OrthoDB" id="3535759at2"/>
<evidence type="ECO:0000313" key="3">
    <source>
        <dbReference type="Proteomes" id="UP000198967"/>
    </source>
</evidence>
<keyword evidence="3" id="KW-1185">Reference proteome</keyword>
<evidence type="ECO:0000313" key="2">
    <source>
        <dbReference type="EMBL" id="SDH02796.1"/>
    </source>
</evidence>
<evidence type="ECO:0008006" key="4">
    <source>
        <dbReference type="Google" id="ProtNLM"/>
    </source>
</evidence>
<evidence type="ECO:0000256" key="1">
    <source>
        <dbReference type="SAM" id="MobiDB-lite"/>
    </source>
</evidence>
<dbReference type="STRING" id="366584.SAMN05216377_1189"/>
<dbReference type="EMBL" id="FNBE01000018">
    <property type="protein sequence ID" value="SDH02796.1"/>
    <property type="molecule type" value="Genomic_DNA"/>
</dbReference>
<dbReference type="Proteomes" id="UP000198967">
    <property type="component" value="Unassembled WGS sequence"/>
</dbReference>
<feature type="region of interest" description="Disordered" evidence="1">
    <location>
        <begin position="177"/>
        <end position="205"/>
    </location>
</feature>
<accession>A0A1G7Z2S8</accession>
<protein>
    <recommendedName>
        <fullName evidence="4">DUF4913 domain-containing protein</fullName>
    </recommendedName>
</protein>
<organism evidence="2 3">
    <name type="scientific">Pseudonocardia oroxyli</name>
    <dbReference type="NCBI Taxonomy" id="366584"/>
    <lineage>
        <taxon>Bacteria</taxon>
        <taxon>Bacillati</taxon>
        <taxon>Actinomycetota</taxon>
        <taxon>Actinomycetes</taxon>
        <taxon>Pseudonocardiales</taxon>
        <taxon>Pseudonocardiaceae</taxon>
        <taxon>Pseudonocardia</taxon>
    </lineage>
</organism>
<dbReference type="RefSeq" id="WP_093088919.1">
    <property type="nucleotide sequence ID" value="NZ_FNBE01000018.1"/>
</dbReference>
<dbReference type="AlphaFoldDB" id="A0A1G7Z2S8"/>